<evidence type="ECO:0000313" key="12">
    <source>
        <dbReference type="Proteomes" id="UP000568158"/>
    </source>
</evidence>
<dbReference type="GO" id="GO:0042030">
    <property type="term" value="F:ATPase inhibitor activity"/>
    <property type="evidence" value="ECO:0007669"/>
    <property type="project" value="UniProtKB-ARBA"/>
</dbReference>
<dbReference type="PANTHER" id="PTHR22904">
    <property type="entry name" value="TPR REPEAT CONTAINING PROTEIN"/>
    <property type="match status" value="1"/>
</dbReference>
<evidence type="ECO:0000259" key="8">
    <source>
        <dbReference type="SMART" id="SM00727"/>
    </source>
</evidence>
<dbReference type="InterPro" id="IPR011990">
    <property type="entry name" value="TPR-like_helical_dom_sf"/>
</dbReference>
<proteinExistence type="predicted"/>
<evidence type="ECO:0000313" key="11">
    <source>
        <dbReference type="Proteomes" id="UP000478008"/>
    </source>
</evidence>
<dbReference type="InterPro" id="IPR006636">
    <property type="entry name" value="STI1_HS-bd"/>
</dbReference>
<keyword evidence="3" id="KW-0677">Repeat</keyword>
<evidence type="ECO:0000256" key="3">
    <source>
        <dbReference type="ARBA" id="ARBA00022737"/>
    </source>
</evidence>
<dbReference type="Proteomes" id="UP000478008">
    <property type="component" value="Unassembled WGS sequence"/>
</dbReference>
<dbReference type="EMBL" id="CABFWN010000005">
    <property type="protein sequence ID" value="VUG19489.1"/>
    <property type="molecule type" value="Genomic_DNA"/>
</dbReference>
<feature type="repeat" description="TPR" evidence="6">
    <location>
        <begin position="319"/>
        <end position="352"/>
    </location>
</feature>
<evidence type="ECO:0000256" key="4">
    <source>
        <dbReference type="ARBA" id="ARBA00022803"/>
    </source>
</evidence>
<keyword evidence="4 6" id="KW-0802">TPR repeat</keyword>
<feature type="repeat" description="TPR" evidence="6">
    <location>
        <begin position="73"/>
        <end position="106"/>
    </location>
</feature>
<dbReference type="InterPro" id="IPR058209">
    <property type="entry name" value="TPR_BSK1_C"/>
</dbReference>
<feature type="domain" description="STI1" evidence="8">
    <location>
        <begin position="521"/>
        <end position="560"/>
    </location>
</feature>
<dbReference type="InterPro" id="IPR041243">
    <property type="entry name" value="STI1/HOP_DP"/>
</dbReference>
<dbReference type="FunFam" id="1.10.260.100:FF:000004">
    <property type="entry name" value="Putative stress-induced-phosphoprotein 1"/>
    <property type="match status" value="1"/>
</dbReference>
<dbReference type="InterPro" id="IPR019734">
    <property type="entry name" value="TPR_rpt"/>
</dbReference>
<evidence type="ECO:0000256" key="6">
    <source>
        <dbReference type="PROSITE-ProRule" id="PRU00339"/>
    </source>
</evidence>
<dbReference type="Pfam" id="PF17830">
    <property type="entry name" value="STI1-HOP_DP"/>
    <property type="match status" value="2"/>
</dbReference>
<feature type="compositionally biased region" description="Basic and acidic residues" evidence="7">
    <location>
        <begin position="216"/>
        <end position="247"/>
    </location>
</feature>
<keyword evidence="2" id="KW-0963">Cytoplasm</keyword>
<sequence length="572" mass="64698">MTTADEFKAQGNNAFRAQDFEKAIDLFSKAIDVSEKPNHVLYSNRSACYTSLHKYDNALKDAQKCVEINPTWAKGYNRIAAAYYGEGRFDEAQKQYQKALEIDPSNKMAKTGIEDISKAKSASANPGIGLGQMFSDPHLIEKLKANPKTAEYMKDPILVEKVQKLQKDPSSVSKDLFSDPRLMSVVAVILGIDLKAGPGGPSAAQTSAPAQSTFKETPKDEKPEPKKEEKEQEKSSDVPPEKEQADKLKKEGNDLYKAHKFDEAIGKYNQAWETYKDVTYLNNRAAAEFENEDYDTAIKTCTEAVEEGRAAHTDYKIIAKSFARVGNCYVKKDDLPKAIEFYEKSLTEHRTASTLTKLRNAQRTLKKRKTEAYMDKDKAEEARVKGNAEFKKGDWPAAVKEYTEMIKRDPSDPRGYSNRAAALSKLMSFPDAIQDCEDAIQRRPDFIRAYIRKANAEMAMKKYKDADDTLEKAKEIMKKNNELNSPQMNEIYQLSQKALTQRFAPMDGETYEETMKRVQKDPEVIEIMSDPVMQTILQQAQSNPAALQEHMKNPEVYRKITILMAAGIIRTR</sequence>
<comment type="subcellular location">
    <subcellularLocation>
        <location evidence="1">Cytoplasm</location>
    </subcellularLocation>
</comment>
<dbReference type="FunFam" id="1.25.40.10:FF:000010">
    <property type="entry name" value="Stress-induced phosphoprotein 1"/>
    <property type="match status" value="1"/>
</dbReference>
<feature type="repeat" description="TPR" evidence="6">
    <location>
        <begin position="379"/>
        <end position="412"/>
    </location>
</feature>
<dbReference type="SMART" id="SM00727">
    <property type="entry name" value="STI1"/>
    <property type="match status" value="2"/>
</dbReference>
<dbReference type="Pfam" id="PF13424">
    <property type="entry name" value="TPR_12"/>
    <property type="match status" value="1"/>
</dbReference>
<dbReference type="SMART" id="SM00028">
    <property type="entry name" value="TPR"/>
    <property type="match status" value="8"/>
</dbReference>
<dbReference type="PROSITE" id="PS50005">
    <property type="entry name" value="TPR"/>
    <property type="match status" value="5"/>
</dbReference>
<feature type="domain" description="STI1" evidence="8">
    <location>
        <begin position="136"/>
        <end position="175"/>
    </location>
</feature>
<dbReference type="SUPFAM" id="SSF48452">
    <property type="entry name" value="TPR-like"/>
    <property type="match status" value="2"/>
</dbReference>
<name>A0A7D9H4F4_DEKBR</name>
<comment type="subunit">
    <text evidence="5">Part of a larger complex that includes HSP70, HSP90, and immunophilins.</text>
</comment>
<reference evidence="9 12" key="2">
    <citation type="journal article" date="2020" name="Appl. Microbiol. Biotechnol.">
        <title>Targeted gene deletion in Brettanomyces bruxellensis with an expression-free CRISPR-Cas9 system.</title>
        <authorList>
            <person name="Varela C."/>
            <person name="Bartel C."/>
            <person name="Onetto C."/>
            <person name="Borneman A."/>
        </authorList>
    </citation>
    <scope>NUCLEOTIDE SEQUENCE [LARGE SCALE GENOMIC DNA]</scope>
    <source>
        <strain evidence="9 12">AWRI1613</strain>
    </source>
</reference>
<dbReference type="PANTHER" id="PTHR22904:SF523">
    <property type="entry name" value="STRESS-INDUCED-PHOSPHOPROTEIN 1"/>
    <property type="match status" value="1"/>
</dbReference>
<evidence type="ECO:0000313" key="9">
    <source>
        <dbReference type="EMBL" id="KAF6008137.1"/>
    </source>
</evidence>
<feature type="compositionally biased region" description="Low complexity" evidence="7">
    <location>
        <begin position="201"/>
        <end position="215"/>
    </location>
</feature>
<evidence type="ECO:0000256" key="2">
    <source>
        <dbReference type="ARBA" id="ARBA00022490"/>
    </source>
</evidence>
<dbReference type="FunFam" id="1.10.260.100:FF:000002">
    <property type="entry name" value="Stress-induced-phosphoprotein 1 (Hsp70/Hsp90-organizing)"/>
    <property type="match status" value="1"/>
</dbReference>
<dbReference type="PROSITE" id="PS50293">
    <property type="entry name" value="TPR_REGION"/>
    <property type="match status" value="1"/>
</dbReference>
<gene>
    <name evidence="10" type="primary">STI1</name>
    <name evidence="10" type="ORF">DEBR0S5_04104G</name>
    <name evidence="9" type="ORF">HII12_004247</name>
</gene>
<dbReference type="Gene3D" id="1.10.260.100">
    <property type="match status" value="2"/>
</dbReference>
<dbReference type="Proteomes" id="UP000568158">
    <property type="component" value="Unassembled WGS sequence"/>
</dbReference>
<dbReference type="GO" id="GO:0005737">
    <property type="term" value="C:cytoplasm"/>
    <property type="evidence" value="ECO:0007669"/>
    <property type="project" value="UniProtKB-SubCell"/>
</dbReference>
<organism evidence="10 11">
    <name type="scientific">Dekkera bruxellensis</name>
    <name type="common">Brettanomyces custersii</name>
    <dbReference type="NCBI Taxonomy" id="5007"/>
    <lineage>
        <taxon>Eukaryota</taxon>
        <taxon>Fungi</taxon>
        <taxon>Dikarya</taxon>
        <taxon>Ascomycota</taxon>
        <taxon>Saccharomycotina</taxon>
        <taxon>Pichiomycetes</taxon>
        <taxon>Pichiales</taxon>
        <taxon>Pichiaceae</taxon>
        <taxon>Brettanomyces</taxon>
    </lineage>
</organism>
<dbReference type="Pfam" id="PF13414">
    <property type="entry name" value="TPR_11"/>
    <property type="match status" value="1"/>
</dbReference>
<dbReference type="AlphaFoldDB" id="A0A7D9H4F4"/>
<evidence type="ECO:0000256" key="5">
    <source>
        <dbReference type="ARBA" id="ARBA00064323"/>
    </source>
</evidence>
<reference evidence="10 11" key="1">
    <citation type="submission" date="2019-07" db="EMBL/GenBank/DDBJ databases">
        <authorList>
            <person name="Friedrich A."/>
            <person name="Schacherer J."/>
        </authorList>
    </citation>
    <scope>NUCLEOTIDE SEQUENCE [LARGE SCALE GENOMIC DNA]</scope>
</reference>
<feature type="repeat" description="TPR" evidence="6">
    <location>
        <begin position="4"/>
        <end position="37"/>
    </location>
</feature>
<keyword evidence="11" id="KW-1185">Reference proteome</keyword>
<feature type="repeat" description="TPR" evidence="6">
    <location>
        <begin position="39"/>
        <end position="72"/>
    </location>
</feature>
<feature type="region of interest" description="Disordered" evidence="7">
    <location>
        <begin position="198"/>
        <end position="247"/>
    </location>
</feature>
<protein>
    <submittedName>
        <fullName evidence="10">DEBR0S5_04104g1_1</fullName>
    </submittedName>
</protein>
<evidence type="ECO:0000256" key="1">
    <source>
        <dbReference type="ARBA" id="ARBA00004496"/>
    </source>
</evidence>
<dbReference type="Gene3D" id="1.25.40.10">
    <property type="entry name" value="Tetratricopeptide repeat domain"/>
    <property type="match status" value="3"/>
</dbReference>
<dbReference type="EMBL" id="JABCYN010000038">
    <property type="protein sequence ID" value="KAF6008137.1"/>
    <property type="molecule type" value="Genomic_DNA"/>
</dbReference>
<accession>A0A7D9H4F4</accession>
<dbReference type="FunFam" id="1.25.40.10:FF:000020">
    <property type="entry name" value="Stress-induced phosphoprotein 1"/>
    <property type="match status" value="1"/>
</dbReference>
<dbReference type="Pfam" id="PF13374">
    <property type="entry name" value="TPR_10"/>
    <property type="match status" value="1"/>
</dbReference>
<dbReference type="Pfam" id="PF25575">
    <property type="entry name" value="TPR_BSK1_C"/>
    <property type="match status" value="1"/>
</dbReference>
<dbReference type="GO" id="GO:0051879">
    <property type="term" value="F:Hsp90 protein binding"/>
    <property type="evidence" value="ECO:0007669"/>
    <property type="project" value="TreeGrafter"/>
</dbReference>
<evidence type="ECO:0000256" key="7">
    <source>
        <dbReference type="SAM" id="MobiDB-lite"/>
    </source>
</evidence>
<evidence type="ECO:0000313" key="10">
    <source>
        <dbReference type="EMBL" id="VUG19489.1"/>
    </source>
</evidence>